<dbReference type="AlphaFoldDB" id="A0A1F5JSG7"/>
<name>A0A1F5JSG7_9BACT</name>
<feature type="domain" description="ABC-three component systems C-terminal" evidence="2">
    <location>
        <begin position="164"/>
        <end position="309"/>
    </location>
</feature>
<evidence type="ECO:0000259" key="2">
    <source>
        <dbReference type="Pfam" id="PF20279"/>
    </source>
</evidence>
<feature type="region of interest" description="Disordered" evidence="1">
    <location>
        <begin position="34"/>
        <end position="53"/>
    </location>
</feature>
<evidence type="ECO:0000313" key="4">
    <source>
        <dbReference type="Proteomes" id="UP000176902"/>
    </source>
</evidence>
<dbReference type="Proteomes" id="UP000176902">
    <property type="component" value="Unassembled WGS sequence"/>
</dbReference>
<dbReference type="InterPro" id="IPR046917">
    <property type="entry name" value="ABC-3C_CTD12"/>
</dbReference>
<dbReference type="EMBL" id="MFCV01000037">
    <property type="protein sequence ID" value="OGE31534.1"/>
    <property type="molecule type" value="Genomic_DNA"/>
</dbReference>
<comment type="caution">
    <text evidence="3">The sequence shown here is derived from an EMBL/GenBank/DDBJ whole genome shotgun (WGS) entry which is preliminary data.</text>
</comment>
<accession>A0A1F5JSG7</accession>
<protein>
    <recommendedName>
        <fullName evidence="2">ABC-three component systems C-terminal domain-containing protein</fullName>
    </recommendedName>
</protein>
<organism evidence="3 4">
    <name type="scientific">Candidatus Daviesbacteria bacterium RIFCSPHIGHO2_02_FULL_36_13</name>
    <dbReference type="NCBI Taxonomy" id="1797768"/>
    <lineage>
        <taxon>Bacteria</taxon>
        <taxon>Candidatus Daviesiibacteriota</taxon>
    </lineage>
</organism>
<evidence type="ECO:0000256" key="1">
    <source>
        <dbReference type="SAM" id="MobiDB-lite"/>
    </source>
</evidence>
<evidence type="ECO:0000313" key="3">
    <source>
        <dbReference type="EMBL" id="OGE31534.1"/>
    </source>
</evidence>
<dbReference type="STRING" id="1797768.A3C59_05315"/>
<dbReference type="Pfam" id="PF20279">
    <property type="entry name" value="CTD12"/>
    <property type="match status" value="1"/>
</dbReference>
<sequence>MDFDYQIWRINDETFETLVVLICEQILGISAQKFSSRNDGGRDSRFEGTAQHVPSDAAPWSGRFIIQAKHTVNSNGSCSDPDFNSEVRKEIVKVKVLKVNGEIDNYLIFTNRSLTGNTHSIICKKIKDETLVENVDLFGKERINLWLNKYDGIAEALNLNKLAIPLQFYEKDIKDLIQFFAENVTEISDRVNEAEQDIKRIPVEEKNKRNKLSEEYFEHIKKNSLSFFAQIDKFLKDPINRNELDKYQATIMELNSKIISHRNEYGNFEEIFDYIYDYILKKDDGTLDSREHRMIYILLHYMYYNCDLGTA</sequence>
<gene>
    <name evidence="3" type="ORF">A3C59_05315</name>
</gene>
<reference evidence="3 4" key="1">
    <citation type="journal article" date="2016" name="Nat. Commun.">
        <title>Thousands of microbial genomes shed light on interconnected biogeochemical processes in an aquifer system.</title>
        <authorList>
            <person name="Anantharaman K."/>
            <person name="Brown C.T."/>
            <person name="Hug L.A."/>
            <person name="Sharon I."/>
            <person name="Castelle C.J."/>
            <person name="Probst A.J."/>
            <person name="Thomas B.C."/>
            <person name="Singh A."/>
            <person name="Wilkins M.J."/>
            <person name="Karaoz U."/>
            <person name="Brodie E.L."/>
            <person name="Williams K.H."/>
            <person name="Hubbard S.S."/>
            <person name="Banfield J.F."/>
        </authorList>
    </citation>
    <scope>NUCLEOTIDE SEQUENCE [LARGE SCALE GENOMIC DNA]</scope>
</reference>
<proteinExistence type="predicted"/>